<dbReference type="InterPro" id="IPR018376">
    <property type="entry name" value="Enoyl-CoA_hyd/isom_CS"/>
</dbReference>
<dbReference type="Gene3D" id="3.90.226.10">
    <property type="entry name" value="2-enoyl-CoA Hydratase, Chain A, domain 1"/>
    <property type="match status" value="1"/>
</dbReference>
<dbReference type="AlphaFoldDB" id="A0A5M6DHG1"/>
<dbReference type="Proteomes" id="UP000324479">
    <property type="component" value="Unassembled WGS sequence"/>
</dbReference>
<dbReference type="PANTHER" id="PTHR43459">
    <property type="entry name" value="ENOYL-COA HYDRATASE"/>
    <property type="match status" value="1"/>
</dbReference>
<dbReference type="InterPro" id="IPR029045">
    <property type="entry name" value="ClpP/crotonase-like_dom_sf"/>
</dbReference>
<dbReference type="Gene3D" id="1.10.12.10">
    <property type="entry name" value="Lyase 2-enoyl-coa Hydratase, Chain A, domain 2"/>
    <property type="match status" value="1"/>
</dbReference>
<dbReference type="CDD" id="cd06558">
    <property type="entry name" value="crotonase-like"/>
    <property type="match status" value="1"/>
</dbReference>
<comment type="caution">
    <text evidence="3">The sequence shown here is derived from an EMBL/GenBank/DDBJ whole genome shotgun (WGS) entry which is preliminary data.</text>
</comment>
<sequence>MQHIEVKIVENVATIAMDRAPVCNAIDSQMITDLTQAFSDVHQEKRVGAVVLTGKGKFFSSGADLKSLASIADLEPLEAQTEWLQFWRELTELCETLLRFPKPVVAAVDGPAIGAGLALALAADMIVLGTAGSLVANASHRGLIGGLTAPLLTFRFGAAVAARMLLTGMPMEAEEAHRLGMCCELVPSDQIWVAANTWAKHCTHGPREAMQATKRILNESIGEALMTQLSTGAATAATLCSTEAASEGIRAFIEKRPPQWP</sequence>
<name>A0A5M6DHG1_9BACT</name>
<dbReference type="GO" id="GO:0016853">
    <property type="term" value="F:isomerase activity"/>
    <property type="evidence" value="ECO:0007669"/>
    <property type="project" value="UniProtKB-KW"/>
</dbReference>
<dbReference type="EMBL" id="VWOX01000001">
    <property type="protein sequence ID" value="KAA5546974.1"/>
    <property type="molecule type" value="Genomic_DNA"/>
</dbReference>
<dbReference type="InterPro" id="IPR014748">
    <property type="entry name" value="Enoyl-CoA_hydra_C"/>
</dbReference>
<comment type="similarity">
    <text evidence="1 2">Belongs to the enoyl-CoA hydratase/isomerase family.</text>
</comment>
<accession>A0A5M6DHG1</accession>
<dbReference type="PROSITE" id="PS00166">
    <property type="entry name" value="ENOYL_COA_HYDRATASE"/>
    <property type="match status" value="1"/>
</dbReference>
<protein>
    <submittedName>
        <fullName evidence="3">Enoyl-CoA hydratase/isomerase family protein</fullName>
    </submittedName>
</protein>
<evidence type="ECO:0000313" key="4">
    <source>
        <dbReference type="Proteomes" id="UP000324479"/>
    </source>
</evidence>
<dbReference type="SUPFAM" id="SSF52096">
    <property type="entry name" value="ClpP/crotonase"/>
    <property type="match status" value="1"/>
</dbReference>
<organism evidence="3 4">
    <name type="scientific">Roseiconus nitratireducens</name>
    <dbReference type="NCBI Taxonomy" id="2605748"/>
    <lineage>
        <taxon>Bacteria</taxon>
        <taxon>Pseudomonadati</taxon>
        <taxon>Planctomycetota</taxon>
        <taxon>Planctomycetia</taxon>
        <taxon>Pirellulales</taxon>
        <taxon>Pirellulaceae</taxon>
        <taxon>Roseiconus</taxon>
    </lineage>
</organism>
<evidence type="ECO:0000313" key="3">
    <source>
        <dbReference type="EMBL" id="KAA5546974.1"/>
    </source>
</evidence>
<dbReference type="RefSeq" id="WP_150074081.1">
    <property type="nucleotide sequence ID" value="NZ_VWOX01000001.1"/>
</dbReference>
<reference evidence="3 4" key="1">
    <citation type="submission" date="2019-08" db="EMBL/GenBank/DDBJ databases">
        <authorList>
            <person name="Dhanesh K."/>
            <person name="Kumar G."/>
            <person name="Sasikala C."/>
            <person name="Venkata Ramana C."/>
        </authorList>
    </citation>
    <scope>NUCLEOTIDE SEQUENCE [LARGE SCALE GENOMIC DNA]</scope>
    <source>
        <strain evidence="3 4">JC645</strain>
    </source>
</reference>
<keyword evidence="4" id="KW-1185">Reference proteome</keyword>
<gene>
    <name evidence="3" type="ORF">FYK55_00705</name>
</gene>
<evidence type="ECO:0000256" key="1">
    <source>
        <dbReference type="ARBA" id="ARBA00005254"/>
    </source>
</evidence>
<dbReference type="InterPro" id="IPR001753">
    <property type="entry name" value="Enoyl-CoA_hydra/iso"/>
</dbReference>
<keyword evidence="3" id="KW-0413">Isomerase</keyword>
<evidence type="ECO:0000256" key="2">
    <source>
        <dbReference type="RuleBase" id="RU003707"/>
    </source>
</evidence>
<dbReference type="PANTHER" id="PTHR43459:SF1">
    <property type="entry name" value="EG:BACN32G11.4 PROTEIN"/>
    <property type="match status" value="1"/>
</dbReference>
<proteinExistence type="inferred from homology"/>
<dbReference type="Pfam" id="PF00378">
    <property type="entry name" value="ECH_1"/>
    <property type="match status" value="1"/>
</dbReference>